<keyword evidence="2" id="KW-1185">Reference proteome</keyword>
<evidence type="ECO:0000313" key="1">
    <source>
        <dbReference type="EMBL" id="MET3645218.1"/>
    </source>
</evidence>
<dbReference type="Proteomes" id="UP001549055">
    <property type="component" value="Unassembled WGS sequence"/>
</dbReference>
<accession>A0ABV2JMR2</accession>
<sequence>MKISIQYSTQLSTVIVKENQYPTKIEENQSSNETGSFLSLDIIGEFLAC</sequence>
<proteinExistence type="predicted"/>
<reference evidence="1 2" key="1">
    <citation type="submission" date="2024-06" db="EMBL/GenBank/DDBJ databases">
        <title>Genomic Encyclopedia of Type Strains, Phase IV (KMG-IV): sequencing the most valuable type-strain genomes for metagenomic binning, comparative biology and taxonomic classification.</title>
        <authorList>
            <person name="Goeker M."/>
        </authorList>
    </citation>
    <scope>NUCLEOTIDE SEQUENCE [LARGE SCALE GENOMIC DNA]</scope>
    <source>
        <strain evidence="1 2">DSM 15349</strain>
    </source>
</reference>
<gene>
    <name evidence="1" type="ORF">ABID27_001867</name>
</gene>
<evidence type="ECO:0000313" key="2">
    <source>
        <dbReference type="Proteomes" id="UP001549055"/>
    </source>
</evidence>
<name>A0ABV2JMR2_9STRE</name>
<dbReference type="EMBL" id="JBEPMK010000008">
    <property type="protein sequence ID" value="MET3645218.1"/>
    <property type="molecule type" value="Genomic_DNA"/>
</dbReference>
<protein>
    <submittedName>
        <fullName evidence="1">Uncharacterized protein</fullName>
    </submittedName>
</protein>
<comment type="caution">
    <text evidence="1">The sequence shown here is derived from an EMBL/GenBank/DDBJ whole genome shotgun (WGS) entry which is preliminary data.</text>
</comment>
<organism evidence="1 2">
    <name type="scientific">Streptococcus gallinaceus</name>
    <dbReference type="NCBI Taxonomy" id="165758"/>
    <lineage>
        <taxon>Bacteria</taxon>
        <taxon>Bacillati</taxon>
        <taxon>Bacillota</taxon>
        <taxon>Bacilli</taxon>
        <taxon>Lactobacillales</taxon>
        <taxon>Streptococcaceae</taxon>
        <taxon>Streptococcus</taxon>
    </lineage>
</organism>